<evidence type="ECO:0000313" key="5">
    <source>
        <dbReference type="EMBL" id="PQF22276.1"/>
    </source>
</evidence>
<evidence type="ECO:0000313" key="6">
    <source>
        <dbReference type="Proteomes" id="UP000237934"/>
    </source>
</evidence>
<name>A0A2S7RRL5_ENTMU</name>
<comment type="similarity">
    <text evidence="1">Belongs to the D-isomer specific 2-hydroxyacid dehydrogenase family.</text>
</comment>
<feature type="domain" description="D-isomer specific 2-hydroxyacid dehydrogenase NAD-binding" evidence="4">
    <location>
        <begin position="134"/>
        <end position="308"/>
    </location>
</feature>
<protein>
    <submittedName>
        <fullName evidence="5">Oxidoreductase</fullName>
    </submittedName>
</protein>
<evidence type="ECO:0000256" key="2">
    <source>
        <dbReference type="ARBA" id="ARBA00023002"/>
    </source>
</evidence>
<dbReference type="EMBL" id="PUAP01000033">
    <property type="protein sequence ID" value="PQF22276.1"/>
    <property type="molecule type" value="Genomic_DNA"/>
</dbReference>
<dbReference type="Proteomes" id="UP000237934">
    <property type="component" value="Unassembled WGS sequence"/>
</dbReference>
<dbReference type="PANTHER" id="PTHR43761:SF1">
    <property type="entry name" value="D-ISOMER SPECIFIC 2-HYDROXYACID DEHYDROGENASE CATALYTIC DOMAIN-CONTAINING PROTEIN-RELATED"/>
    <property type="match status" value="1"/>
</dbReference>
<reference evidence="5 6" key="1">
    <citation type="journal article" date="2018" name="Pathog. Dis.">
        <title>Whole-genome sequencing based characterization of antimicrobial resistance in Enterococcus.</title>
        <authorList>
            <person name="Tyson G."/>
        </authorList>
    </citation>
    <scope>NUCLEOTIDE SEQUENCE [LARGE SCALE GENOMIC DNA]</scope>
    <source>
        <strain evidence="5 6">CVM N55263</strain>
    </source>
</reference>
<dbReference type="Pfam" id="PF02826">
    <property type="entry name" value="2-Hacid_dh_C"/>
    <property type="match status" value="1"/>
</dbReference>
<dbReference type="Gene3D" id="3.40.50.720">
    <property type="entry name" value="NAD(P)-binding Rossmann-like Domain"/>
    <property type="match status" value="2"/>
</dbReference>
<dbReference type="PANTHER" id="PTHR43761">
    <property type="entry name" value="D-ISOMER SPECIFIC 2-HYDROXYACID DEHYDROGENASE FAMILY PROTEIN (AFU_ORTHOLOGUE AFUA_1G13630)"/>
    <property type="match status" value="1"/>
</dbReference>
<organism evidence="5 6">
    <name type="scientific">Enterococcus mundtii</name>
    <dbReference type="NCBI Taxonomy" id="53346"/>
    <lineage>
        <taxon>Bacteria</taxon>
        <taxon>Bacillati</taxon>
        <taxon>Bacillota</taxon>
        <taxon>Bacilli</taxon>
        <taxon>Lactobacillales</taxon>
        <taxon>Enterococcaceae</taxon>
        <taxon>Enterococcus</taxon>
    </lineage>
</organism>
<gene>
    <name evidence="5" type="ORF">CUS89_11180</name>
</gene>
<dbReference type="InterPro" id="IPR050418">
    <property type="entry name" value="D-iso_2-hydroxyacid_DH_PdxB"/>
</dbReference>
<dbReference type="SUPFAM" id="SSF52283">
    <property type="entry name" value="Formate/glycerate dehydrogenase catalytic domain-like"/>
    <property type="match status" value="1"/>
</dbReference>
<dbReference type="InterPro" id="IPR006140">
    <property type="entry name" value="D-isomer_DH_NAD-bd"/>
</dbReference>
<dbReference type="AlphaFoldDB" id="A0A2S7RRL5"/>
<comment type="caution">
    <text evidence="5">The sequence shown here is derived from an EMBL/GenBank/DDBJ whole genome shotgun (WGS) entry which is preliminary data.</text>
</comment>
<accession>A0A2S7RRL5</accession>
<evidence type="ECO:0000259" key="4">
    <source>
        <dbReference type="Pfam" id="PF02826"/>
    </source>
</evidence>
<keyword evidence="2" id="KW-0560">Oxidoreductase</keyword>
<dbReference type="InterPro" id="IPR036291">
    <property type="entry name" value="NAD(P)-bd_dom_sf"/>
</dbReference>
<proteinExistence type="inferred from homology"/>
<dbReference type="GO" id="GO:0016616">
    <property type="term" value="F:oxidoreductase activity, acting on the CH-OH group of donors, NAD or NADP as acceptor"/>
    <property type="evidence" value="ECO:0007669"/>
    <property type="project" value="InterPro"/>
</dbReference>
<evidence type="ECO:0000256" key="3">
    <source>
        <dbReference type="ARBA" id="ARBA00023027"/>
    </source>
</evidence>
<evidence type="ECO:0000256" key="1">
    <source>
        <dbReference type="ARBA" id="ARBA00005854"/>
    </source>
</evidence>
<dbReference type="CDD" id="cd12171">
    <property type="entry name" value="2-Hacid_dh_10"/>
    <property type="match status" value="1"/>
</dbReference>
<dbReference type="SUPFAM" id="SSF51735">
    <property type="entry name" value="NAD(P)-binding Rossmann-fold domains"/>
    <property type="match status" value="1"/>
</dbReference>
<keyword evidence="3" id="KW-0520">NAD</keyword>
<dbReference type="GO" id="GO:0051287">
    <property type="term" value="F:NAD binding"/>
    <property type="evidence" value="ECO:0007669"/>
    <property type="project" value="InterPro"/>
</dbReference>
<dbReference type="FunFam" id="3.40.50.720:FF:000203">
    <property type="entry name" value="D-3-phosphoglycerate dehydrogenase (SerA)"/>
    <property type="match status" value="1"/>
</dbReference>
<sequence length="331" mass="37070">MMKCLAIADLFIDKKMMDDGLALLKEKGIEVEVKEWQHSDLEALQKDNITLEKRGSESVDLPDYLMEGIEAYDYLITQFAPVGKKVIDQAKNLKFVGVLRAGIENVNREYAEEKGITVFNTPGRSETSVSEYTVGLMLSEIRNIARADRKLRNGEWEKHYPNGVLTPELKESVVGLIGYGAIGQKVANLVRPFGGKIIFFDDYFKGETEDTQVSLDELIEQADIVSMHYRLTDQTKNMINEAHFKKMKNSAVIINSARSGLINENDLIEALQTKEITGAAVDVFEQEPLPTDHPYLSLENVTITPHIAGSTIGNFANSPKILANRIVNEYL</sequence>